<evidence type="ECO:0000256" key="4">
    <source>
        <dbReference type="ARBA" id="ARBA00023136"/>
    </source>
</evidence>
<dbReference type="SUPFAM" id="SSF81324">
    <property type="entry name" value="Voltage-gated potassium channels"/>
    <property type="match status" value="1"/>
</dbReference>
<evidence type="ECO:0000259" key="7">
    <source>
        <dbReference type="Pfam" id="PF00520"/>
    </source>
</evidence>
<accession>A0ABN9WCN0</accession>
<feature type="domain" description="Ion transport" evidence="7">
    <location>
        <begin position="202"/>
        <end position="480"/>
    </location>
</feature>
<evidence type="ECO:0000256" key="1">
    <source>
        <dbReference type="ARBA" id="ARBA00004141"/>
    </source>
</evidence>
<protein>
    <recommendedName>
        <fullName evidence="7">Ion transport domain-containing protein</fullName>
    </recommendedName>
</protein>
<keyword evidence="2 6" id="KW-0812">Transmembrane</keyword>
<feature type="region of interest" description="Disordered" evidence="5">
    <location>
        <begin position="67"/>
        <end position="109"/>
    </location>
</feature>
<dbReference type="InterPro" id="IPR051413">
    <property type="entry name" value="K/Na_HCN_channel"/>
</dbReference>
<evidence type="ECO:0000256" key="5">
    <source>
        <dbReference type="SAM" id="MobiDB-lite"/>
    </source>
</evidence>
<feature type="region of interest" description="Disordered" evidence="5">
    <location>
        <begin position="121"/>
        <end position="191"/>
    </location>
</feature>
<dbReference type="InterPro" id="IPR014710">
    <property type="entry name" value="RmlC-like_jellyroll"/>
</dbReference>
<dbReference type="Pfam" id="PF00520">
    <property type="entry name" value="Ion_trans"/>
    <property type="match status" value="1"/>
</dbReference>
<dbReference type="PANTHER" id="PTHR45689">
    <property type="entry name" value="I[[H]] CHANNEL, ISOFORM E"/>
    <property type="match status" value="1"/>
</dbReference>
<dbReference type="Proteomes" id="UP001189429">
    <property type="component" value="Unassembled WGS sequence"/>
</dbReference>
<dbReference type="SUPFAM" id="SSF51206">
    <property type="entry name" value="cAMP-binding domain-like"/>
    <property type="match status" value="1"/>
</dbReference>
<evidence type="ECO:0000313" key="8">
    <source>
        <dbReference type="EMBL" id="CAK0884091.1"/>
    </source>
</evidence>
<feature type="region of interest" description="Disordered" evidence="5">
    <location>
        <begin position="714"/>
        <end position="745"/>
    </location>
</feature>
<proteinExistence type="predicted"/>
<evidence type="ECO:0000256" key="2">
    <source>
        <dbReference type="ARBA" id="ARBA00022692"/>
    </source>
</evidence>
<gene>
    <name evidence="8" type="ORF">PCOR1329_LOCUS66131</name>
</gene>
<dbReference type="EMBL" id="CAUYUJ010018504">
    <property type="protein sequence ID" value="CAK0884091.1"/>
    <property type="molecule type" value="Genomic_DNA"/>
</dbReference>
<keyword evidence="4 6" id="KW-0472">Membrane</keyword>
<comment type="caution">
    <text evidence="8">The sequence shown here is derived from an EMBL/GenBank/DDBJ whole genome shotgun (WGS) entry which is preliminary data.</text>
</comment>
<sequence length="772" mass="86033">MADALDAHLQALTRSLDLQAGLVRSALDLHPAAPRVDFQRLTEEAIGKFSAAISDLRSDLLAVAATAASREPPGTDGVEEAPAGKSRLSVGTSTAAPASHPRVSKVSFVDDNQYGRGKVSFVESRQSSTQEGNEPRHTNQSLKRDDSRLSDVPSTPTDAKTRPSRSASPTTSSGTTSSSRTTRNTPRSIDGVLNPDWPPRIAWDMIVVFLVMCDSVVIPFQLAEFDSGSEFDVFWLWFTIVIFASDLVMNFFTGYRAGKKDHHRQEGSLVTEKSSIAINYLRGWFWIDFMSTLPWHIIAEAAQSSNETSSGAQVTKLAKVVKLTRLLRLMRMLRLAKITVIWERLEGRIGSITALNLVSMCRVLGVWAAICHWGACIWWMFGRRDSLVMLITMQEDAPDALHWTELPRVHSPYDDFGEWRWVDRPVSEQYVFCFYWILGVMRTMPAEVTPITLRERIFVLLFMFFAVMAFAVNVARITQAWFKFSARKDAFKEEMAYVRMHLRSIDCGASLQMRTQGYLNHLYEKRKIHAKEAGLLGALPEPLKLQLNQAHRIRFLRMIPRLQEWKDPDLRRVCDATDAIDYLPGDKVTEKNCDAAAAHVLMRGNLQFFVPEDMRGIGSTGSRSTRQSTRRSFVQRLSGVSRGIDPLKVVDDYCLFDMEADVKSRNTVVALECSEVLRIDRQRFQEVFQARSVKQAADIQLKLTRDTFAIQAAAGSSDEGSDDESVNEDLGGVPGSATGMSGKSRFAGSAASAAREIQTLQHIAASAGVSAG</sequence>
<dbReference type="InterPro" id="IPR018490">
    <property type="entry name" value="cNMP-bd_dom_sf"/>
</dbReference>
<name>A0ABN9WCN0_9DINO</name>
<keyword evidence="3 6" id="KW-1133">Transmembrane helix</keyword>
<dbReference type="Gene3D" id="1.10.287.70">
    <property type="match status" value="1"/>
</dbReference>
<feature type="transmembrane region" description="Helical" evidence="6">
    <location>
        <begin position="234"/>
        <end position="255"/>
    </location>
</feature>
<dbReference type="InterPro" id="IPR005821">
    <property type="entry name" value="Ion_trans_dom"/>
</dbReference>
<evidence type="ECO:0000256" key="3">
    <source>
        <dbReference type="ARBA" id="ARBA00022989"/>
    </source>
</evidence>
<feature type="transmembrane region" description="Helical" evidence="6">
    <location>
        <begin position="457"/>
        <end position="475"/>
    </location>
</feature>
<feature type="transmembrane region" description="Helical" evidence="6">
    <location>
        <begin position="201"/>
        <end position="222"/>
    </location>
</feature>
<reference evidence="8" key="1">
    <citation type="submission" date="2023-10" db="EMBL/GenBank/DDBJ databases">
        <authorList>
            <person name="Chen Y."/>
            <person name="Shah S."/>
            <person name="Dougan E. K."/>
            <person name="Thang M."/>
            <person name="Chan C."/>
        </authorList>
    </citation>
    <scope>NUCLEOTIDE SEQUENCE [LARGE SCALE GENOMIC DNA]</scope>
</reference>
<evidence type="ECO:0000313" key="9">
    <source>
        <dbReference type="Proteomes" id="UP001189429"/>
    </source>
</evidence>
<feature type="transmembrane region" description="Helical" evidence="6">
    <location>
        <begin position="354"/>
        <end position="381"/>
    </location>
</feature>
<evidence type="ECO:0000256" key="6">
    <source>
        <dbReference type="SAM" id="Phobius"/>
    </source>
</evidence>
<feature type="compositionally biased region" description="Polar residues" evidence="5">
    <location>
        <begin position="123"/>
        <end position="132"/>
    </location>
</feature>
<feature type="transmembrane region" description="Helical" evidence="6">
    <location>
        <begin position="429"/>
        <end position="445"/>
    </location>
</feature>
<dbReference type="PANTHER" id="PTHR45689:SF5">
    <property type="entry name" value="I[[H]] CHANNEL, ISOFORM E"/>
    <property type="match status" value="1"/>
</dbReference>
<comment type="subcellular location">
    <subcellularLocation>
        <location evidence="1">Membrane</location>
        <topology evidence="1">Multi-pass membrane protein</topology>
    </subcellularLocation>
</comment>
<keyword evidence="9" id="KW-1185">Reference proteome</keyword>
<feature type="compositionally biased region" description="Low complexity" evidence="5">
    <location>
        <begin position="164"/>
        <end position="188"/>
    </location>
</feature>
<feature type="compositionally biased region" description="Basic and acidic residues" evidence="5">
    <location>
        <begin position="133"/>
        <end position="149"/>
    </location>
</feature>
<organism evidence="8 9">
    <name type="scientific">Prorocentrum cordatum</name>
    <dbReference type="NCBI Taxonomy" id="2364126"/>
    <lineage>
        <taxon>Eukaryota</taxon>
        <taxon>Sar</taxon>
        <taxon>Alveolata</taxon>
        <taxon>Dinophyceae</taxon>
        <taxon>Prorocentrales</taxon>
        <taxon>Prorocentraceae</taxon>
        <taxon>Prorocentrum</taxon>
    </lineage>
</organism>
<dbReference type="Gene3D" id="2.60.120.10">
    <property type="entry name" value="Jelly Rolls"/>
    <property type="match status" value="1"/>
</dbReference>